<reference evidence="3" key="1">
    <citation type="submission" date="2021-06" db="EMBL/GenBank/DDBJ databases">
        <title>50 bacteria genomes isolated from Dapeng, Shenzhen, China.</title>
        <authorList>
            <person name="Zheng W."/>
            <person name="Yu S."/>
            <person name="Huang Y."/>
        </authorList>
    </citation>
    <scope>NUCLEOTIDE SEQUENCE</scope>
    <source>
        <strain evidence="3">DP4N28-2</strain>
    </source>
</reference>
<keyword evidence="2" id="KW-0812">Transmembrane</keyword>
<dbReference type="Proteomes" id="UP000824927">
    <property type="component" value="Unassembled WGS sequence"/>
</dbReference>
<evidence type="ECO:0000313" key="4">
    <source>
        <dbReference type="Proteomes" id="UP000824927"/>
    </source>
</evidence>
<dbReference type="AlphaFoldDB" id="A0A9Q3S0N1"/>
<dbReference type="EMBL" id="JAHVKP010000001">
    <property type="protein sequence ID" value="MBY6217847.1"/>
    <property type="molecule type" value="Genomic_DNA"/>
</dbReference>
<organism evidence="3 4">
    <name type="scientific">Qipengyuania aquimaris</name>
    <dbReference type="NCBI Taxonomy" id="255984"/>
    <lineage>
        <taxon>Bacteria</taxon>
        <taxon>Pseudomonadati</taxon>
        <taxon>Pseudomonadota</taxon>
        <taxon>Alphaproteobacteria</taxon>
        <taxon>Sphingomonadales</taxon>
        <taxon>Erythrobacteraceae</taxon>
        <taxon>Qipengyuania</taxon>
    </lineage>
</organism>
<accession>A0A9Q3S0N1</accession>
<comment type="caution">
    <text evidence="3">The sequence shown here is derived from an EMBL/GenBank/DDBJ whole genome shotgun (WGS) entry which is preliminary data.</text>
</comment>
<name>A0A9Q3S0N1_9SPHN</name>
<feature type="region of interest" description="Disordered" evidence="1">
    <location>
        <begin position="1"/>
        <end position="47"/>
    </location>
</feature>
<feature type="transmembrane region" description="Helical" evidence="2">
    <location>
        <begin position="74"/>
        <end position="102"/>
    </location>
</feature>
<protein>
    <submittedName>
        <fullName evidence="3">Uncharacterized protein</fullName>
    </submittedName>
</protein>
<evidence type="ECO:0000256" key="2">
    <source>
        <dbReference type="SAM" id="Phobius"/>
    </source>
</evidence>
<sequence length="107" mass="11425">MANIPDDREPTGYRPSDDDRPSGRDDDFGRNREDEPSKPAYGDHDLVPDATAEIKAMAKEGLNHPSTKPVLTGAAVGAIAGGVLPVVTWPIGLIAGAGFMLYKRLRP</sequence>
<evidence type="ECO:0000313" key="3">
    <source>
        <dbReference type="EMBL" id="MBY6217847.1"/>
    </source>
</evidence>
<evidence type="ECO:0000256" key="1">
    <source>
        <dbReference type="SAM" id="MobiDB-lite"/>
    </source>
</evidence>
<dbReference type="RefSeq" id="WP_221429566.1">
    <property type="nucleotide sequence ID" value="NZ_JAHVKP010000001.1"/>
</dbReference>
<gene>
    <name evidence="3" type="ORF">KUV31_05770</name>
</gene>
<keyword evidence="2" id="KW-0472">Membrane</keyword>
<proteinExistence type="predicted"/>
<keyword evidence="2" id="KW-1133">Transmembrane helix</keyword>